<accession>A0A0R3LP07</accession>
<dbReference type="EMBL" id="LLXZ01000071">
    <property type="protein sequence ID" value="KRR09559.1"/>
    <property type="molecule type" value="Genomic_DNA"/>
</dbReference>
<dbReference type="Proteomes" id="UP000050863">
    <property type="component" value="Unassembled WGS sequence"/>
</dbReference>
<sequence length="157" mass="16695">MTEADRVHSTPPTNAPIDTKRRRFLSVAAGGAVAAAIPTTVSTAAAADPIFAAIYGHRKAQAIHSAAIDELNRLERIHGDQADGGITEKPCHDENEAFGILLGTAATTQQGLIAKLEYLRAIAQGKEAWMLDEREGTALDLIESFTTSISTIWGVQS</sequence>
<proteinExistence type="predicted"/>
<dbReference type="AlphaFoldDB" id="A0A0R3LP07"/>
<evidence type="ECO:0000313" key="1">
    <source>
        <dbReference type="EMBL" id="KRR09559.1"/>
    </source>
</evidence>
<comment type="caution">
    <text evidence="1">The sequence shown here is derived from an EMBL/GenBank/DDBJ whole genome shotgun (WGS) entry which is preliminary data.</text>
</comment>
<keyword evidence="2" id="KW-1185">Reference proteome</keyword>
<reference evidence="1 2" key="1">
    <citation type="submission" date="2014-03" db="EMBL/GenBank/DDBJ databases">
        <title>Bradyrhizobium valentinum sp. nov., isolated from effective nodules of Lupinus mariae-josephae, a lupine endemic of basic-lime soils in Eastern Spain.</title>
        <authorList>
            <person name="Duran D."/>
            <person name="Rey L."/>
            <person name="Navarro A."/>
            <person name="Busquets A."/>
            <person name="Imperial J."/>
            <person name="Ruiz-Argueso T."/>
        </authorList>
    </citation>
    <scope>NUCLEOTIDE SEQUENCE [LARGE SCALE GENOMIC DNA]</scope>
    <source>
        <strain evidence="1 2">PAC68</strain>
    </source>
</reference>
<dbReference type="OrthoDB" id="9911423at2"/>
<protein>
    <submittedName>
        <fullName evidence="1">Uncharacterized protein</fullName>
    </submittedName>
</protein>
<dbReference type="STRING" id="280332.CQ12_13815"/>
<evidence type="ECO:0000313" key="2">
    <source>
        <dbReference type="Proteomes" id="UP000050863"/>
    </source>
</evidence>
<dbReference type="RefSeq" id="WP_057835424.1">
    <property type="nucleotide sequence ID" value="NZ_LLXZ01000071.1"/>
</dbReference>
<dbReference type="PROSITE" id="PS51318">
    <property type="entry name" value="TAT"/>
    <property type="match status" value="1"/>
</dbReference>
<dbReference type="InterPro" id="IPR006311">
    <property type="entry name" value="TAT_signal"/>
</dbReference>
<organism evidence="1 2">
    <name type="scientific">Bradyrhizobium jicamae</name>
    <dbReference type="NCBI Taxonomy" id="280332"/>
    <lineage>
        <taxon>Bacteria</taxon>
        <taxon>Pseudomonadati</taxon>
        <taxon>Pseudomonadota</taxon>
        <taxon>Alphaproteobacteria</taxon>
        <taxon>Hyphomicrobiales</taxon>
        <taxon>Nitrobacteraceae</taxon>
        <taxon>Bradyrhizobium</taxon>
    </lineage>
</organism>
<gene>
    <name evidence="1" type="ORF">CQ12_13815</name>
</gene>
<name>A0A0R3LP07_9BRAD</name>